<evidence type="ECO:0000256" key="1">
    <source>
        <dbReference type="SAM" id="MobiDB-lite"/>
    </source>
</evidence>
<dbReference type="EMBL" id="QKRW01000003">
    <property type="protein sequence ID" value="RAL67746.1"/>
    <property type="molecule type" value="Genomic_DNA"/>
</dbReference>
<evidence type="ECO:0000313" key="2">
    <source>
        <dbReference type="EMBL" id="RAL67746.1"/>
    </source>
</evidence>
<comment type="caution">
    <text evidence="2">The sequence shown here is derived from an EMBL/GenBank/DDBJ whole genome shotgun (WGS) entry which is preliminary data.</text>
</comment>
<dbReference type="AlphaFoldDB" id="A0A395J668"/>
<dbReference type="OrthoDB" id="277439at2759"/>
<accession>A0A395J668</accession>
<gene>
    <name evidence="2" type="ORF">DID88_008479</name>
</gene>
<name>A0A395J668_9HELO</name>
<organism evidence="2 3">
    <name type="scientific">Monilinia fructigena</name>
    <dbReference type="NCBI Taxonomy" id="38457"/>
    <lineage>
        <taxon>Eukaryota</taxon>
        <taxon>Fungi</taxon>
        <taxon>Dikarya</taxon>
        <taxon>Ascomycota</taxon>
        <taxon>Pezizomycotina</taxon>
        <taxon>Leotiomycetes</taxon>
        <taxon>Helotiales</taxon>
        <taxon>Sclerotiniaceae</taxon>
        <taxon>Monilinia</taxon>
    </lineage>
</organism>
<feature type="region of interest" description="Disordered" evidence="1">
    <location>
        <begin position="1"/>
        <end position="249"/>
    </location>
</feature>
<reference evidence="2 3" key="1">
    <citation type="submission" date="2018-06" db="EMBL/GenBank/DDBJ databases">
        <title>Genome Sequence of the Brown Rot Fungal Pathogen Monilinia fructigena.</title>
        <authorList>
            <person name="Landi L."/>
            <person name="De Miccolis Angelini R.M."/>
            <person name="Pollastro S."/>
            <person name="Abate D."/>
            <person name="Faretra F."/>
            <person name="Romanazzi G."/>
        </authorList>
    </citation>
    <scope>NUCLEOTIDE SEQUENCE [LARGE SCALE GENOMIC DNA]</scope>
    <source>
        <strain evidence="2 3">Mfrg269</strain>
    </source>
</reference>
<feature type="compositionally biased region" description="Acidic residues" evidence="1">
    <location>
        <begin position="191"/>
        <end position="215"/>
    </location>
</feature>
<keyword evidence="3" id="KW-1185">Reference proteome</keyword>
<feature type="compositionally biased region" description="Acidic residues" evidence="1">
    <location>
        <begin position="158"/>
        <end position="176"/>
    </location>
</feature>
<dbReference type="Proteomes" id="UP000249056">
    <property type="component" value="Unassembled WGS sequence"/>
</dbReference>
<proteinExistence type="predicted"/>
<feature type="compositionally biased region" description="Acidic residues" evidence="1">
    <location>
        <begin position="63"/>
        <end position="73"/>
    </location>
</feature>
<feature type="compositionally biased region" description="Acidic residues" evidence="1">
    <location>
        <begin position="111"/>
        <end position="130"/>
    </location>
</feature>
<feature type="compositionally biased region" description="Acidic residues" evidence="1">
    <location>
        <begin position="222"/>
        <end position="231"/>
    </location>
</feature>
<protein>
    <submittedName>
        <fullName evidence="2">Uncharacterized protein</fullName>
    </submittedName>
</protein>
<evidence type="ECO:0000313" key="3">
    <source>
        <dbReference type="Proteomes" id="UP000249056"/>
    </source>
</evidence>
<sequence length="249" mass="27062">MPGRQSHGRSLLKQPKVRTKSKKKAIDAFSAAQQQIGERHRVRQSRLGHAEGGNRPGKRNRDEDDEDEDDEEDSSAKKQKKGPAKGRFDELDIDEGSDSEGNTWKMGVVDSNDDSDIDSDEAFGESDEEKFEGYAFSGSSSNNKSSKKRTSQNKDLNLDEDDDGEDSGSELEEGDLGESAVDLADMLNASSDDDEAEAEGSNESGFDDEDEESDEQSSASSAEDDDEDDSTDPSKLAALQSLICKSSAE</sequence>